<gene>
    <name evidence="2" type="ORF">DX927_23475</name>
</gene>
<name>A0A5M8RJF9_9BACI</name>
<comment type="caution">
    <text evidence="2">The sequence shown here is derived from an EMBL/GenBank/DDBJ whole genome shotgun (WGS) entry which is preliminary data.</text>
</comment>
<dbReference type="InterPro" id="IPR043764">
    <property type="entry name" value="DUF5710"/>
</dbReference>
<evidence type="ECO:0000313" key="2">
    <source>
        <dbReference type="EMBL" id="KAA6447006.1"/>
    </source>
</evidence>
<dbReference type="RefSeq" id="WP_150150102.1">
    <property type="nucleotide sequence ID" value="NZ_QSND01000007.1"/>
</dbReference>
<accession>A0A5M8RJF9</accession>
<evidence type="ECO:0000259" key="1">
    <source>
        <dbReference type="Pfam" id="PF18974"/>
    </source>
</evidence>
<proteinExistence type="predicted"/>
<protein>
    <recommendedName>
        <fullName evidence="1">DUF5710 domain-containing protein</fullName>
    </recommendedName>
</protein>
<feature type="domain" description="DUF5710" evidence="1">
    <location>
        <begin position="44"/>
        <end position="87"/>
    </location>
</feature>
<dbReference type="EMBL" id="QSND01000007">
    <property type="protein sequence ID" value="KAA6447006.1"/>
    <property type="molecule type" value="Genomic_DNA"/>
</dbReference>
<dbReference type="Proteomes" id="UP000324326">
    <property type="component" value="Unassembled WGS sequence"/>
</dbReference>
<evidence type="ECO:0000313" key="3">
    <source>
        <dbReference type="Proteomes" id="UP000324326"/>
    </source>
</evidence>
<sequence>MFNFVTKLLRKSNNNDSSFEIDENDPIQSSTIQETIANGKEWERYYLNVPYKEKEIAKEQGAKWHPIRKQWYTQGFFTDNDDFARWLDFDPPYTLFSPCFSIAKAHRSCWKCHKPTPVYAVMCDEYEYYGDPGDPIQVGSKEIYFSPWYKDNETMFFSLFQLSNETLDELSLFNHPVIEKSISIAKRKNSQQYCIHCQAKQGNFYLFDEIDSPFSVYSQTNIQLYQFDIPLKAV</sequence>
<reference evidence="2 3" key="1">
    <citation type="submission" date="2018-08" db="EMBL/GenBank/DDBJ databases">
        <title>Bacillus phenotypic plasticity.</title>
        <authorList>
            <person name="Hurtado E."/>
        </authorList>
    </citation>
    <scope>NUCLEOTIDE SEQUENCE [LARGE SCALE GENOMIC DNA]</scope>
    <source>
        <strain evidence="2 3">427</strain>
    </source>
</reference>
<dbReference type="AlphaFoldDB" id="A0A5M8RJF9"/>
<organism evidence="2 3">
    <name type="scientific">Bacillus swezeyi</name>
    <dbReference type="NCBI Taxonomy" id="1925020"/>
    <lineage>
        <taxon>Bacteria</taxon>
        <taxon>Bacillati</taxon>
        <taxon>Bacillota</taxon>
        <taxon>Bacilli</taxon>
        <taxon>Bacillales</taxon>
        <taxon>Bacillaceae</taxon>
        <taxon>Bacillus</taxon>
    </lineage>
</organism>
<dbReference type="Pfam" id="PF18974">
    <property type="entry name" value="DUF5710"/>
    <property type="match status" value="1"/>
</dbReference>